<organism evidence="2 3">
    <name type="scientific">Rosa chinensis</name>
    <name type="common">China rose</name>
    <dbReference type="NCBI Taxonomy" id="74649"/>
    <lineage>
        <taxon>Eukaryota</taxon>
        <taxon>Viridiplantae</taxon>
        <taxon>Streptophyta</taxon>
        <taxon>Embryophyta</taxon>
        <taxon>Tracheophyta</taxon>
        <taxon>Spermatophyta</taxon>
        <taxon>Magnoliopsida</taxon>
        <taxon>eudicotyledons</taxon>
        <taxon>Gunneridae</taxon>
        <taxon>Pentapetalae</taxon>
        <taxon>rosids</taxon>
        <taxon>fabids</taxon>
        <taxon>Rosales</taxon>
        <taxon>Rosaceae</taxon>
        <taxon>Rosoideae</taxon>
        <taxon>Rosoideae incertae sedis</taxon>
        <taxon>Rosa</taxon>
    </lineage>
</organism>
<dbReference type="STRING" id="74649.A0A2P6SD60"/>
<feature type="transmembrane region" description="Helical" evidence="1">
    <location>
        <begin position="89"/>
        <end position="106"/>
    </location>
</feature>
<evidence type="ECO:0000313" key="2">
    <source>
        <dbReference type="EMBL" id="PRQ56616.1"/>
    </source>
</evidence>
<dbReference type="Gramene" id="PRQ56616">
    <property type="protein sequence ID" value="PRQ56616"/>
    <property type="gene ID" value="RchiOBHm_Chr1g0339221"/>
</dbReference>
<dbReference type="EMBL" id="PDCK01000039">
    <property type="protein sequence ID" value="PRQ56616.1"/>
    <property type="molecule type" value="Genomic_DNA"/>
</dbReference>
<accession>A0A2P6SD60</accession>
<protein>
    <submittedName>
        <fullName evidence="2">Putative cullin repeat-like-containing domain-containing protein</fullName>
    </submittedName>
</protein>
<dbReference type="Proteomes" id="UP000238479">
    <property type="component" value="Chromosome 1"/>
</dbReference>
<evidence type="ECO:0000313" key="3">
    <source>
        <dbReference type="Proteomes" id="UP000238479"/>
    </source>
</evidence>
<keyword evidence="1" id="KW-0472">Membrane</keyword>
<dbReference type="Gene3D" id="1.20.1310.10">
    <property type="entry name" value="Cullin Repeats"/>
    <property type="match status" value="1"/>
</dbReference>
<reference evidence="2 3" key="1">
    <citation type="journal article" date="2018" name="Nat. Genet.">
        <title>The Rosa genome provides new insights in the design of modern roses.</title>
        <authorList>
            <person name="Bendahmane M."/>
        </authorList>
    </citation>
    <scope>NUCLEOTIDE SEQUENCE [LARGE SCALE GENOMIC DNA]</scope>
    <source>
        <strain evidence="3">cv. Old Blush</strain>
    </source>
</reference>
<dbReference type="SUPFAM" id="SSF74788">
    <property type="entry name" value="Cullin repeat-like"/>
    <property type="match status" value="1"/>
</dbReference>
<feature type="transmembrane region" description="Helical" evidence="1">
    <location>
        <begin position="55"/>
        <end position="77"/>
    </location>
</feature>
<keyword evidence="1" id="KW-1133">Transmembrane helix</keyword>
<sequence length="127" mass="14900">MSAQKKRNFQIEAFKHRVVVDPKYAEKTWTILEHAIKEIYNHNASGLSFEELYRFATLCFAHTKIYALVLIRVLSFLFCYKEFVIRDSIIFVTIGFSLFILSNFVVELRSSLNLLDFSSQACLWCFP</sequence>
<proteinExistence type="predicted"/>
<dbReference type="InterPro" id="IPR016159">
    <property type="entry name" value="Cullin_repeat-like_dom_sf"/>
</dbReference>
<keyword evidence="3" id="KW-1185">Reference proteome</keyword>
<dbReference type="AlphaFoldDB" id="A0A2P6SD60"/>
<comment type="caution">
    <text evidence="2">The sequence shown here is derived from an EMBL/GenBank/DDBJ whole genome shotgun (WGS) entry which is preliminary data.</text>
</comment>
<gene>
    <name evidence="2" type="ORF">RchiOBHm_Chr1g0339221</name>
</gene>
<name>A0A2P6SD60_ROSCH</name>
<evidence type="ECO:0000256" key="1">
    <source>
        <dbReference type="SAM" id="Phobius"/>
    </source>
</evidence>
<keyword evidence="1" id="KW-0812">Transmembrane</keyword>